<dbReference type="Gene3D" id="1.10.340.70">
    <property type="match status" value="1"/>
</dbReference>
<organism evidence="2 3">
    <name type="scientific">Austropuccinia psidii MF-1</name>
    <dbReference type="NCBI Taxonomy" id="1389203"/>
    <lineage>
        <taxon>Eukaryota</taxon>
        <taxon>Fungi</taxon>
        <taxon>Dikarya</taxon>
        <taxon>Basidiomycota</taxon>
        <taxon>Pucciniomycotina</taxon>
        <taxon>Pucciniomycetes</taxon>
        <taxon>Pucciniales</taxon>
        <taxon>Sphaerophragmiaceae</taxon>
        <taxon>Austropuccinia</taxon>
    </lineage>
</organism>
<dbReference type="Pfam" id="PF17921">
    <property type="entry name" value="Integrase_H2C2"/>
    <property type="match status" value="1"/>
</dbReference>
<accession>A0A9Q3BR26</accession>
<evidence type="ECO:0000259" key="1">
    <source>
        <dbReference type="Pfam" id="PF17921"/>
    </source>
</evidence>
<reference evidence="2" key="1">
    <citation type="submission" date="2021-03" db="EMBL/GenBank/DDBJ databases">
        <title>Draft genome sequence of rust myrtle Austropuccinia psidii MF-1, a brazilian biotype.</title>
        <authorList>
            <person name="Quecine M.C."/>
            <person name="Pachon D.M.R."/>
            <person name="Bonatelli M.L."/>
            <person name="Correr F.H."/>
            <person name="Franceschini L.M."/>
            <person name="Leite T.F."/>
            <person name="Margarido G.R.A."/>
            <person name="Almeida C.A."/>
            <person name="Ferrarezi J.A."/>
            <person name="Labate C.A."/>
        </authorList>
    </citation>
    <scope>NUCLEOTIDE SEQUENCE</scope>
    <source>
        <strain evidence="2">MF-1</strain>
    </source>
</reference>
<evidence type="ECO:0000313" key="3">
    <source>
        <dbReference type="Proteomes" id="UP000765509"/>
    </source>
</evidence>
<evidence type="ECO:0000313" key="2">
    <source>
        <dbReference type="EMBL" id="MBW0469356.1"/>
    </source>
</evidence>
<sequence>MPNRNMLRWQIAIQEYIGNITIVNQSGNIYKNADGLNRWPLLNKPENPAWGPQEEYYIEGICVTDIGTEFFDQVKESYKMEKDGHILCQLLMKDHKDTSTSSILDEILKNLYDEGRFHPLDGILDHKTKNKFLMTLTCRTLINTIVDECHDSVVSGHLSEDSTLESVKTCSWFPNWRKDVSEYF</sequence>
<name>A0A9Q3BR26_9BASI</name>
<feature type="domain" description="Integrase zinc-binding" evidence="1">
    <location>
        <begin position="140"/>
        <end position="183"/>
    </location>
</feature>
<dbReference type="AlphaFoldDB" id="A0A9Q3BR26"/>
<dbReference type="Proteomes" id="UP000765509">
    <property type="component" value="Unassembled WGS sequence"/>
</dbReference>
<keyword evidence="3" id="KW-1185">Reference proteome</keyword>
<dbReference type="InterPro" id="IPR041588">
    <property type="entry name" value="Integrase_H2C2"/>
</dbReference>
<gene>
    <name evidence="2" type="ORF">O181_009071</name>
</gene>
<dbReference type="EMBL" id="AVOT02002158">
    <property type="protein sequence ID" value="MBW0469356.1"/>
    <property type="molecule type" value="Genomic_DNA"/>
</dbReference>
<protein>
    <recommendedName>
        <fullName evidence="1">Integrase zinc-binding domain-containing protein</fullName>
    </recommendedName>
</protein>
<comment type="caution">
    <text evidence="2">The sequence shown here is derived from an EMBL/GenBank/DDBJ whole genome shotgun (WGS) entry which is preliminary data.</text>
</comment>
<proteinExistence type="predicted"/>